<feature type="domain" description="Peptidase S8/S53" evidence="7">
    <location>
        <begin position="193"/>
        <end position="441"/>
    </location>
</feature>
<name>A0A317KIM3_9ACTN</name>
<dbReference type="PROSITE" id="PS00138">
    <property type="entry name" value="SUBTILASE_SER"/>
    <property type="match status" value="1"/>
</dbReference>
<protein>
    <recommendedName>
        <fullName evidence="7">Peptidase S8/S53 domain-containing protein</fullName>
    </recommendedName>
</protein>
<organism evidence="8 9">
    <name type="scientific">Micromonospora globispora</name>
    <dbReference type="NCBI Taxonomy" id="1450148"/>
    <lineage>
        <taxon>Bacteria</taxon>
        <taxon>Bacillati</taxon>
        <taxon>Actinomycetota</taxon>
        <taxon>Actinomycetes</taxon>
        <taxon>Micromonosporales</taxon>
        <taxon>Micromonosporaceae</taxon>
        <taxon>Micromonospora</taxon>
    </lineage>
</organism>
<feature type="active site" description="Charge relay system" evidence="5">
    <location>
        <position position="411"/>
    </location>
</feature>
<dbReference type="EMBL" id="QGSV01000038">
    <property type="protein sequence ID" value="PWU53556.1"/>
    <property type="molecule type" value="Genomic_DNA"/>
</dbReference>
<dbReference type="InterPro" id="IPR015500">
    <property type="entry name" value="Peptidase_S8_subtilisin-rel"/>
</dbReference>
<evidence type="ECO:0000256" key="2">
    <source>
        <dbReference type="ARBA" id="ARBA00022670"/>
    </source>
</evidence>
<feature type="active site" description="Charge relay system" evidence="5">
    <location>
        <position position="240"/>
    </location>
</feature>
<sequence length="458" mass="48923">MGTTKQEIQRELLKDAFAAAGRPVEIGAGPGHDADAEFLYEAGRLLVREEHLPAVRDILTRLYLLPGPPPREPERAVQEGRRPTEQPATEPVIAGVRAIRLDFRPDRRDDLRDYDTIRTLRLLLDGGAVRVVDPSRPDERRTEVVEGLGAGAVSLNHVVHICGNGGGCPAVEPEPVPAGSPPDPGHALDRAAGEGVKVVIVDTGFDPEAAVRSPWLAGVTGQPDPGVDTANHTLDEYAGHGTFIAGVVRGVAPRAEAHVCSVFHFGGGVLESDLVQALDTVLDCHHPDVISMSAGTYTYDASGLLTFQVFHERRLRHHKGVVLVVAAGNDADRKPFWPAAAPYTVSVGALAATGRGRAGFSNFGGWVDVYAPGQDLVNAFPTGTYTYREPPYDNPPRVETFHGMARWSGTSFSTPVVAGLIAGRMSRTGENGRAAARSLLRKARRHAQPGVGAVLRPE</sequence>
<evidence type="ECO:0000313" key="9">
    <source>
        <dbReference type="Proteomes" id="UP000245683"/>
    </source>
</evidence>
<dbReference type="PROSITE" id="PS51892">
    <property type="entry name" value="SUBTILASE"/>
    <property type="match status" value="1"/>
</dbReference>
<dbReference type="Gene3D" id="3.40.50.200">
    <property type="entry name" value="Peptidase S8/S53 domain"/>
    <property type="match status" value="1"/>
</dbReference>
<dbReference type="InterPro" id="IPR000209">
    <property type="entry name" value="Peptidase_S8/S53_dom"/>
</dbReference>
<dbReference type="OrthoDB" id="5177045at2"/>
<dbReference type="PRINTS" id="PR00723">
    <property type="entry name" value="SUBTILISIN"/>
</dbReference>
<dbReference type="Pfam" id="PF00082">
    <property type="entry name" value="Peptidase_S8"/>
    <property type="match status" value="1"/>
</dbReference>
<evidence type="ECO:0000256" key="4">
    <source>
        <dbReference type="ARBA" id="ARBA00022825"/>
    </source>
</evidence>
<dbReference type="InterPro" id="IPR050131">
    <property type="entry name" value="Peptidase_S8_subtilisin-like"/>
</dbReference>
<accession>A0A317KIM3</accession>
<reference evidence="9" key="1">
    <citation type="submission" date="2018-05" db="EMBL/GenBank/DDBJ databases">
        <title>Micromonospora globispora sp. nov. and Micromonospora rugosa sp. nov., isolated from marine sediment.</title>
        <authorList>
            <person name="Carro L."/>
            <person name="Aysel V."/>
            <person name="Cetin D."/>
            <person name="Igual J.M."/>
            <person name="Klenk H.-P."/>
            <person name="Trujillo M.E."/>
            <person name="Sahin N."/>
        </authorList>
    </citation>
    <scope>NUCLEOTIDE SEQUENCE [LARGE SCALE GENOMIC DNA]</scope>
    <source>
        <strain evidence="9">S2904</strain>
    </source>
</reference>
<evidence type="ECO:0000259" key="7">
    <source>
        <dbReference type="Pfam" id="PF00082"/>
    </source>
</evidence>
<dbReference type="InterPro" id="IPR036852">
    <property type="entry name" value="Peptidase_S8/S53_dom_sf"/>
</dbReference>
<keyword evidence="9" id="KW-1185">Reference proteome</keyword>
<dbReference type="InterPro" id="IPR023828">
    <property type="entry name" value="Peptidase_S8_Ser-AS"/>
</dbReference>
<feature type="compositionally biased region" description="Basic and acidic residues" evidence="6">
    <location>
        <begin position="71"/>
        <end position="84"/>
    </location>
</feature>
<evidence type="ECO:0000256" key="6">
    <source>
        <dbReference type="SAM" id="MobiDB-lite"/>
    </source>
</evidence>
<dbReference type="AlphaFoldDB" id="A0A317KIM3"/>
<feature type="region of interest" description="Disordered" evidence="6">
    <location>
        <begin position="67"/>
        <end position="88"/>
    </location>
</feature>
<dbReference type="PANTHER" id="PTHR43806">
    <property type="entry name" value="PEPTIDASE S8"/>
    <property type="match status" value="1"/>
</dbReference>
<evidence type="ECO:0000313" key="8">
    <source>
        <dbReference type="EMBL" id="PWU53556.1"/>
    </source>
</evidence>
<comment type="caution">
    <text evidence="8">The sequence shown here is derived from an EMBL/GenBank/DDBJ whole genome shotgun (WGS) entry which is preliminary data.</text>
</comment>
<feature type="active site" description="Charge relay system" evidence="5">
    <location>
        <position position="202"/>
    </location>
</feature>
<dbReference type="GO" id="GO:0006508">
    <property type="term" value="P:proteolysis"/>
    <property type="evidence" value="ECO:0007669"/>
    <property type="project" value="UniProtKB-KW"/>
</dbReference>
<dbReference type="GO" id="GO:0004252">
    <property type="term" value="F:serine-type endopeptidase activity"/>
    <property type="evidence" value="ECO:0007669"/>
    <property type="project" value="UniProtKB-UniRule"/>
</dbReference>
<keyword evidence="4 5" id="KW-0720">Serine protease</keyword>
<keyword evidence="2 5" id="KW-0645">Protease</keyword>
<dbReference type="SUPFAM" id="SSF52743">
    <property type="entry name" value="Subtilisin-like"/>
    <property type="match status" value="1"/>
</dbReference>
<dbReference type="Proteomes" id="UP000245683">
    <property type="component" value="Unassembled WGS sequence"/>
</dbReference>
<evidence type="ECO:0000256" key="1">
    <source>
        <dbReference type="ARBA" id="ARBA00011073"/>
    </source>
</evidence>
<proteinExistence type="inferred from homology"/>
<comment type="similarity">
    <text evidence="1 5">Belongs to the peptidase S8 family.</text>
</comment>
<keyword evidence="3 5" id="KW-0378">Hydrolase</keyword>
<evidence type="ECO:0000256" key="3">
    <source>
        <dbReference type="ARBA" id="ARBA00022801"/>
    </source>
</evidence>
<dbReference type="RefSeq" id="WP_109942767.1">
    <property type="nucleotide sequence ID" value="NZ_QGSV01000038.1"/>
</dbReference>
<dbReference type="CDD" id="cd00306">
    <property type="entry name" value="Peptidases_S8_S53"/>
    <property type="match status" value="1"/>
</dbReference>
<gene>
    <name evidence="8" type="ORF">DLJ46_00965</name>
</gene>
<evidence type="ECO:0000256" key="5">
    <source>
        <dbReference type="PROSITE-ProRule" id="PRU01240"/>
    </source>
</evidence>
<dbReference type="PANTHER" id="PTHR43806:SF11">
    <property type="entry name" value="CEREVISIN-RELATED"/>
    <property type="match status" value="1"/>
</dbReference>